<organism evidence="2">
    <name type="scientific">uncultured prokaryote</name>
    <dbReference type="NCBI Taxonomy" id="198431"/>
    <lineage>
        <taxon>unclassified sequences</taxon>
        <taxon>environmental samples</taxon>
    </lineage>
</organism>
<dbReference type="AlphaFoldDB" id="A0A0H5Q1L4"/>
<evidence type="ECO:0000259" key="1">
    <source>
        <dbReference type="PROSITE" id="PS50157"/>
    </source>
</evidence>
<proteinExistence type="predicted"/>
<evidence type="ECO:0000313" key="2">
    <source>
        <dbReference type="EMBL" id="CRY95768.1"/>
    </source>
</evidence>
<accession>A0A0H5Q1L4</accession>
<protein>
    <recommendedName>
        <fullName evidence="1">C2H2-type domain-containing protein</fullName>
    </recommendedName>
</protein>
<geneLocation type="plasmid" evidence="2">
    <name>pRGFK0764</name>
</geneLocation>
<feature type="domain" description="C2H2-type" evidence="1">
    <location>
        <begin position="208"/>
        <end position="231"/>
    </location>
</feature>
<name>A0A0H5Q1L4_9ZZZZ</name>
<dbReference type="PROSITE" id="PS00028">
    <property type="entry name" value="ZINC_FINGER_C2H2_1"/>
    <property type="match status" value="1"/>
</dbReference>
<dbReference type="InterPro" id="IPR013087">
    <property type="entry name" value="Znf_C2H2_type"/>
</dbReference>
<dbReference type="PROSITE" id="PS50157">
    <property type="entry name" value="ZINC_FINGER_C2H2_2"/>
    <property type="match status" value="1"/>
</dbReference>
<sequence>MIFYMNKHFLSFIFIFYFTNIATVHSQSVNYYKLTKKIENGYEQLNQQGGQFITFIGNLCYESDLKGIGVGHGVLKINSNYSTTYKTYIGDSYWGSNTIFRFSNDLTTLNVCTNRDVIYVYKRTTAPQNVLTCSLIRKDTQNNTNNQIPIIQQEATTITTNNTTNVNSSTTINSNTSKKIKCHWCKGTGRIAVDDNAPSNLGQRRLSYQCNECGKWINPNVFIHYHKQCTHCHGTGLQNL</sequence>
<reference evidence="2" key="1">
    <citation type="submission" date="2015-06" db="EMBL/GenBank/DDBJ databases">
        <authorList>
            <person name="Joergensen T."/>
        </authorList>
    </citation>
    <scope>NUCLEOTIDE SEQUENCE</scope>
    <source>
        <plasmid evidence="2">pRGFK0764</plasmid>
    </source>
</reference>
<keyword evidence="2" id="KW-0614">Plasmid</keyword>
<dbReference type="EMBL" id="LN853373">
    <property type="protein sequence ID" value="CRY95768.1"/>
    <property type="molecule type" value="Genomic_DNA"/>
</dbReference>
<reference evidence="2" key="2">
    <citation type="submission" date="2015-07" db="EMBL/GenBank/DDBJ databases">
        <title>Plasmids, circular viruses and viroids from rat gut.</title>
        <authorList>
            <person name="Jorgensen T.J."/>
            <person name="Hansen M.A."/>
            <person name="Xu Z."/>
            <person name="Tabak M.A."/>
            <person name="Sorensen S.J."/>
            <person name="Hansen L.H."/>
        </authorList>
    </citation>
    <scope>NUCLEOTIDE SEQUENCE</scope>
    <source>
        <plasmid evidence="2">pRGFK0764</plasmid>
    </source>
</reference>